<keyword evidence="3" id="KW-0677">Repeat</keyword>
<dbReference type="InterPro" id="IPR001967">
    <property type="entry name" value="Peptidase_S11_N"/>
</dbReference>
<evidence type="ECO:0000256" key="1">
    <source>
        <dbReference type="ARBA" id="ARBA00007164"/>
    </source>
</evidence>
<dbReference type="Pfam" id="PF00768">
    <property type="entry name" value="Peptidase_S11"/>
    <property type="match status" value="1"/>
</dbReference>
<evidence type="ECO:0000259" key="11">
    <source>
        <dbReference type="PROSITE" id="PS51272"/>
    </source>
</evidence>
<keyword evidence="6" id="KW-0573">Peptidoglycan synthesis</keyword>
<dbReference type="Pfam" id="PF00395">
    <property type="entry name" value="SLH"/>
    <property type="match status" value="1"/>
</dbReference>
<feature type="active site" description="Acyl-ester intermediate" evidence="8">
    <location>
        <position position="64"/>
    </location>
</feature>
<dbReference type="PRINTS" id="PR00725">
    <property type="entry name" value="DADACBPTASE1"/>
</dbReference>
<feature type="domain" description="SLH" evidence="11">
    <location>
        <begin position="290"/>
        <end position="353"/>
    </location>
</feature>
<dbReference type="GO" id="GO:0008360">
    <property type="term" value="P:regulation of cell shape"/>
    <property type="evidence" value="ECO:0007669"/>
    <property type="project" value="UniProtKB-KW"/>
</dbReference>
<keyword evidence="2" id="KW-0732">Signal</keyword>
<dbReference type="EMBL" id="NEMB01000003">
    <property type="protein sequence ID" value="PQQ67530.1"/>
    <property type="molecule type" value="Genomic_DNA"/>
</dbReference>
<dbReference type="GO" id="GO:0009252">
    <property type="term" value="P:peptidoglycan biosynthetic process"/>
    <property type="evidence" value="ECO:0007669"/>
    <property type="project" value="UniProtKB-KW"/>
</dbReference>
<organism evidence="12 13">
    <name type="scientific">Acetivibrio saccincola</name>
    <dbReference type="NCBI Taxonomy" id="1677857"/>
    <lineage>
        <taxon>Bacteria</taxon>
        <taxon>Bacillati</taxon>
        <taxon>Bacillota</taxon>
        <taxon>Clostridia</taxon>
        <taxon>Eubacteriales</taxon>
        <taxon>Oscillospiraceae</taxon>
        <taxon>Acetivibrio</taxon>
    </lineage>
</organism>
<keyword evidence="5" id="KW-0133">Cell shape</keyword>
<evidence type="ECO:0000313" key="13">
    <source>
        <dbReference type="Proteomes" id="UP000239720"/>
    </source>
</evidence>
<dbReference type="RefSeq" id="WP_105368381.1">
    <property type="nucleotide sequence ID" value="NZ_NEMB01000003.1"/>
</dbReference>
<evidence type="ECO:0000256" key="5">
    <source>
        <dbReference type="ARBA" id="ARBA00022960"/>
    </source>
</evidence>
<dbReference type="GO" id="GO:0071555">
    <property type="term" value="P:cell wall organization"/>
    <property type="evidence" value="ECO:0007669"/>
    <property type="project" value="UniProtKB-KW"/>
</dbReference>
<name>A0A2S8RCK3_9FIRM</name>
<dbReference type="Proteomes" id="UP000239720">
    <property type="component" value="Unassembled WGS sequence"/>
</dbReference>
<dbReference type="InterPro" id="IPR001119">
    <property type="entry name" value="SLH_dom"/>
</dbReference>
<dbReference type="PROSITE" id="PS51272">
    <property type="entry name" value="SLH"/>
    <property type="match status" value="2"/>
</dbReference>
<gene>
    <name evidence="12" type="ORF">B9R14_12750</name>
</gene>
<evidence type="ECO:0000256" key="3">
    <source>
        <dbReference type="ARBA" id="ARBA00022737"/>
    </source>
</evidence>
<comment type="caution">
    <text evidence="12">The sequence shown here is derived from an EMBL/GenBank/DDBJ whole genome shotgun (WGS) entry which is preliminary data.</text>
</comment>
<dbReference type="PANTHER" id="PTHR21581:SF33">
    <property type="entry name" value="D-ALANYL-D-ALANINE CARBOXYPEPTIDASE DACB"/>
    <property type="match status" value="1"/>
</dbReference>
<evidence type="ECO:0000256" key="6">
    <source>
        <dbReference type="ARBA" id="ARBA00022984"/>
    </source>
</evidence>
<evidence type="ECO:0000313" key="12">
    <source>
        <dbReference type="EMBL" id="PQQ67530.1"/>
    </source>
</evidence>
<evidence type="ECO:0000256" key="9">
    <source>
        <dbReference type="PIRSR" id="PIRSR618044-2"/>
    </source>
</evidence>
<sequence>MLKFRSSVIILYIVFTLTSFYSYAQQNVNIASNSAAYILIDANSDKVILEKNADTKLHPASVSKIMTAILAIELGDFSKPCTASSFAVKSIGLGGSNVGIQPGEQIYLNDLLHMLMLASANDAANVIAENIAGSINGFVNLMNKKAREIGAKNTNFSNPIGLDVEDGFPDNKTTARDLACITRYAMSNAKFREIVLKSEYVAPATNKREAKHIKTTNRFFRDIDYNKHLYTVNGVKTGNTKAALNTGVFSARNNEGAELICVVLKNPDRTNMFEEVRELFDYGFTQNTVELQKSFYDIRFRWSRVQIDSFLQKGYIRGYEDGSFRPCNEATKEEFISLLMKIKGIEPYEQQEYWSKGYIDEAVKRGFIDDSWHERRKETISRLESFLVLSKALDYDFDINMLSKENYLLVSKGENTFSNVSSGIPEDIIKLYNYGIISGYNGDLFLDKISTREEMVAMINNYLNFKLGVQLSAH</sequence>
<dbReference type="InterPro" id="IPR018044">
    <property type="entry name" value="Peptidase_S11"/>
</dbReference>
<evidence type="ECO:0000256" key="2">
    <source>
        <dbReference type="ARBA" id="ARBA00022729"/>
    </source>
</evidence>
<dbReference type="GO" id="GO:0009002">
    <property type="term" value="F:serine-type D-Ala-D-Ala carboxypeptidase activity"/>
    <property type="evidence" value="ECO:0007669"/>
    <property type="project" value="InterPro"/>
</dbReference>
<evidence type="ECO:0000256" key="8">
    <source>
        <dbReference type="PIRSR" id="PIRSR618044-1"/>
    </source>
</evidence>
<dbReference type="AlphaFoldDB" id="A0A2S8RCK3"/>
<dbReference type="PANTHER" id="PTHR21581">
    <property type="entry name" value="D-ALANYL-D-ALANINE CARBOXYPEPTIDASE"/>
    <property type="match status" value="1"/>
</dbReference>
<dbReference type="OrthoDB" id="9791132at2"/>
<dbReference type="GO" id="GO:0006508">
    <property type="term" value="P:proteolysis"/>
    <property type="evidence" value="ECO:0007669"/>
    <property type="project" value="InterPro"/>
</dbReference>
<feature type="active site" evidence="8">
    <location>
        <position position="119"/>
    </location>
</feature>
<evidence type="ECO:0000256" key="10">
    <source>
        <dbReference type="RuleBase" id="RU004016"/>
    </source>
</evidence>
<feature type="domain" description="SLH" evidence="11">
    <location>
        <begin position="411"/>
        <end position="473"/>
    </location>
</feature>
<dbReference type="Gene3D" id="3.40.710.10">
    <property type="entry name" value="DD-peptidase/beta-lactamase superfamily"/>
    <property type="match status" value="1"/>
</dbReference>
<reference evidence="12 13" key="1">
    <citation type="journal article" date="2018" name="Syst. Appl. Microbiol.">
        <title>Characterization and high-quality draft genome sequence of Herbivorax saccincola A7, an anaerobic, alkaliphilic, thermophilic, cellulolytic, and xylanolytic bacterium.</title>
        <authorList>
            <person name="Aikawa S."/>
            <person name="Baramee S."/>
            <person name="Sermsathanaswadi J."/>
            <person name="Thianheng P."/>
            <person name="Tachaapaikoon C."/>
            <person name="Shikata A."/>
            <person name="Waeonukul R."/>
            <person name="Pason P."/>
            <person name="Ratanakhanokchai K."/>
            <person name="Kosugi A."/>
        </authorList>
    </citation>
    <scope>NUCLEOTIDE SEQUENCE [LARGE SCALE GENOMIC DNA]</scope>
    <source>
        <strain evidence="12 13">A7</strain>
    </source>
</reference>
<dbReference type="InterPro" id="IPR012338">
    <property type="entry name" value="Beta-lactam/transpept-like"/>
</dbReference>
<evidence type="ECO:0000256" key="4">
    <source>
        <dbReference type="ARBA" id="ARBA00022801"/>
    </source>
</evidence>
<keyword evidence="7" id="KW-0961">Cell wall biogenesis/degradation</keyword>
<accession>A0A2S8RCK3</accession>
<evidence type="ECO:0000256" key="7">
    <source>
        <dbReference type="ARBA" id="ARBA00023316"/>
    </source>
</evidence>
<feature type="active site" description="Acyl-ester intermediate" evidence="8">
    <location>
        <position position="61"/>
    </location>
</feature>
<feature type="binding site" evidence="9">
    <location>
        <position position="236"/>
    </location>
    <ligand>
        <name>substrate</name>
    </ligand>
</feature>
<dbReference type="SUPFAM" id="SSF56601">
    <property type="entry name" value="beta-lactamase/transpeptidase-like"/>
    <property type="match status" value="1"/>
</dbReference>
<proteinExistence type="inferred from homology"/>
<comment type="similarity">
    <text evidence="1 10">Belongs to the peptidase S11 family.</text>
</comment>
<keyword evidence="4" id="KW-0378">Hydrolase</keyword>
<protein>
    <recommendedName>
        <fullName evidence="11">SLH domain-containing protein</fullName>
    </recommendedName>
</protein>